<dbReference type="Proteomes" id="UP000094256">
    <property type="component" value="Chromosome"/>
</dbReference>
<accession>A0A1B3Z9V0</accession>
<feature type="domain" description="WYL" evidence="2">
    <location>
        <begin position="139"/>
        <end position="203"/>
    </location>
</feature>
<dbReference type="PROSITE" id="PS52050">
    <property type="entry name" value="WYL"/>
    <property type="match status" value="1"/>
</dbReference>
<keyword evidence="4" id="KW-1185">Reference proteome</keyword>
<dbReference type="OrthoDB" id="9807255at2"/>
<dbReference type="InterPro" id="IPR036390">
    <property type="entry name" value="WH_DNA-bd_sf"/>
</dbReference>
<dbReference type="PANTHER" id="PTHR34580:SF3">
    <property type="entry name" value="PROTEIN PAFB"/>
    <property type="match status" value="1"/>
</dbReference>
<dbReference type="InterPro" id="IPR013196">
    <property type="entry name" value="HTH_11"/>
</dbReference>
<dbReference type="EMBL" id="CP014168">
    <property type="protein sequence ID" value="AOH84196.1"/>
    <property type="molecule type" value="Genomic_DNA"/>
</dbReference>
<dbReference type="InterPro" id="IPR036388">
    <property type="entry name" value="WH-like_DNA-bd_sf"/>
</dbReference>
<evidence type="ECO:0000313" key="3">
    <source>
        <dbReference type="EMBL" id="AOH84196.1"/>
    </source>
</evidence>
<sequence length="243" mass="27439">MRRAERLFQIIQVLRRSTRPVTAAAVAAELEVSTRTVYRDIADLMGQRVPIIGEAGLGYLLAAEYDMPPLMLTQVELEAIVLGAQWVAGRGDPHLSPAANDVLAKVATAVPAHLRPFITMPSTGVPPRLDPIEEAVDPATLRDAIRSRSKLRLLYRAANGERTERTVWPIILGYSDTHRILIAWCEVRHGFRHFRTDRMVAAEALNQPIPEPKRDLHRRWEAWRAAELAKSPQEDSPKYHRVR</sequence>
<feature type="domain" description="Helix-turn-helix type 11" evidence="1">
    <location>
        <begin position="6"/>
        <end position="59"/>
    </location>
</feature>
<proteinExistence type="predicted"/>
<dbReference type="InterPro" id="IPR051534">
    <property type="entry name" value="CBASS_pafABC_assoc_protein"/>
</dbReference>
<dbReference type="Gene3D" id="1.10.10.10">
    <property type="entry name" value="Winged helix-like DNA-binding domain superfamily/Winged helix DNA-binding domain"/>
    <property type="match status" value="1"/>
</dbReference>
<gene>
    <name evidence="3" type="ORF">AWL63_09670</name>
</gene>
<dbReference type="RefSeq" id="WP_069204764.1">
    <property type="nucleotide sequence ID" value="NZ_CP014168.1"/>
</dbReference>
<organism evidence="3 4">
    <name type="scientific">Sphingomonas panacis</name>
    <dbReference type="NCBI Taxonomy" id="1560345"/>
    <lineage>
        <taxon>Bacteria</taxon>
        <taxon>Pseudomonadati</taxon>
        <taxon>Pseudomonadota</taxon>
        <taxon>Alphaproteobacteria</taxon>
        <taxon>Sphingomonadales</taxon>
        <taxon>Sphingomonadaceae</taxon>
        <taxon>Sphingomonas</taxon>
    </lineage>
</organism>
<evidence type="ECO:0000259" key="2">
    <source>
        <dbReference type="Pfam" id="PF13280"/>
    </source>
</evidence>
<dbReference type="InterPro" id="IPR026881">
    <property type="entry name" value="WYL_dom"/>
</dbReference>
<dbReference type="KEGG" id="span:AWL63_09670"/>
<protein>
    <submittedName>
        <fullName evidence="3">DNA-binding protein</fullName>
    </submittedName>
</protein>
<evidence type="ECO:0000313" key="4">
    <source>
        <dbReference type="Proteomes" id="UP000094256"/>
    </source>
</evidence>
<reference evidence="3 4" key="1">
    <citation type="submission" date="2016-01" db="EMBL/GenBank/DDBJ databases">
        <title>Complete genome and mega plasmid sequence of Sphingomonas panacis DCY99 elicits systemic resistance in rice to Xanthomonas oryzae.</title>
        <authorList>
            <person name="Kim Y.J."/>
            <person name="Yang D.C."/>
            <person name="Sing P."/>
        </authorList>
    </citation>
    <scope>NUCLEOTIDE SEQUENCE [LARGE SCALE GENOMIC DNA]</scope>
    <source>
        <strain evidence="3 4">DCY99</strain>
    </source>
</reference>
<dbReference type="STRING" id="1560345.AWL63_09670"/>
<dbReference type="Pfam" id="PF08279">
    <property type="entry name" value="HTH_11"/>
    <property type="match status" value="1"/>
</dbReference>
<dbReference type="GO" id="GO:0003677">
    <property type="term" value="F:DNA binding"/>
    <property type="evidence" value="ECO:0007669"/>
    <property type="project" value="UniProtKB-KW"/>
</dbReference>
<name>A0A1B3Z9V0_9SPHN</name>
<keyword evidence="3" id="KW-0238">DNA-binding</keyword>
<dbReference type="Pfam" id="PF13280">
    <property type="entry name" value="WYL"/>
    <property type="match status" value="1"/>
</dbReference>
<evidence type="ECO:0000259" key="1">
    <source>
        <dbReference type="Pfam" id="PF08279"/>
    </source>
</evidence>
<dbReference type="SUPFAM" id="SSF46785">
    <property type="entry name" value="Winged helix' DNA-binding domain"/>
    <property type="match status" value="1"/>
</dbReference>
<dbReference type="AlphaFoldDB" id="A0A1B3Z9V0"/>
<dbReference type="PANTHER" id="PTHR34580">
    <property type="match status" value="1"/>
</dbReference>